<dbReference type="InterPro" id="IPR012878">
    <property type="entry name" value="Beta-AFase-like_GH127_cat"/>
</dbReference>
<evidence type="ECO:0000313" key="3">
    <source>
        <dbReference type="EMBL" id="KAK0470879.1"/>
    </source>
</evidence>
<keyword evidence="4" id="KW-1185">Reference proteome</keyword>
<evidence type="ECO:0000313" key="4">
    <source>
        <dbReference type="Proteomes" id="UP001175227"/>
    </source>
</evidence>
<name>A0AA39U552_9AGAR</name>
<feature type="domain" description="Non-reducing end beta-L-arabinofuranosidase-like GH127 middle" evidence="2">
    <location>
        <begin position="462"/>
        <end position="520"/>
    </location>
</feature>
<reference evidence="3" key="1">
    <citation type="submission" date="2023-06" db="EMBL/GenBank/DDBJ databases">
        <authorList>
            <consortium name="Lawrence Berkeley National Laboratory"/>
            <person name="Ahrendt S."/>
            <person name="Sahu N."/>
            <person name="Indic B."/>
            <person name="Wong-Bajracharya J."/>
            <person name="Merenyi Z."/>
            <person name="Ke H.-M."/>
            <person name="Monk M."/>
            <person name="Kocsube S."/>
            <person name="Drula E."/>
            <person name="Lipzen A."/>
            <person name="Balint B."/>
            <person name="Henrissat B."/>
            <person name="Andreopoulos B."/>
            <person name="Martin F.M."/>
            <person name="Harder C.B."/>
            <person name="Rigling D."/>
            <person name="Ford K.L."/>
            <person name="Foster G.D."/>
            <person name="Pangilinan J."/>
            <person name="Papanicolaou A."/>
            <person name="Barry K."/>
            <person name="LaButti K."/>
            <person name="Viragh M."/>
            <person name="Koriabine M."/>
            <person name="Yan M."/>
            <person name="Riley R."/>
            <person name="Champramary S."/>
            <person name="Plett K.L."/>
            <person name="Tsai I.J."/>
            <person name="Slot J."/>
            <person name="Sipos G."/>
            <person name="Plett J."/>
            <person name="Nagy L.G."/>
            <person name="Grigoriev I.V."/>
        </authorList>
    </citation>
    <scope>NUCLEOTIDE SEQUENCE</scope>
    <source>
        <strain evidence="3">ICMP 16352</strain>
    </source>
</reference>
<dbReference type="PANTHER" id="PTHR31151:SF0">
    <property type="entry name" value="PROLINE-TRNA LIGASE (DUF1680)"/>
    <property type="match status" value="1"/>
</dbReference>
<dbReference type="AlphaFoldDB" id="A0AA39U552"/>
<comment type="caution">
    <text evidence="3">The sequence shown here is derived from an EMBL/GenBank/DDBJ whole genome shotgun (WGS) entry which is preliminary data.</text>
</comment>
<dbReference type="Proteomes" id="UP001175227">
    <property type="component" value="Unassembled WGS sequence"/>
</dbReference>
<evidence type="ECO:0000259" key="2">
    <source>
        <dbReference type="Pfam" id="PF20736"/>
    </source>
</evidence>
<dbReference type="Pfam" id="PF07944">
    <property type="entry name" value="Beta-AFase-like_GH127_cat"/>
    <property type="match status" value="1"/>
</dbReference>
<protein>
    <submittedName>
        <fullName evidence="3">Uncharacterized protein</fullName>
    </submittedName>
</protein>
<dbReference type="InterPro" id="IPR008928">
    <property type="entry name" value="6-hairpin_glycosidase_sf"/>
</dbReference>
<feature type="domain" description="Non-reducing end beta-L-arabinofuranosidase-like GH127 catalytic" evidence="1">
    <location>
        <begin position="297"/>
        <end position="393"/>
    </location>
</feature>
<evidence type="ECO:0000259" key="1">
    <source>
        <dbReference type="Pfam" id="PF07944"/>
    </source>
</evidence>
<accession>A0AA39U552</accession>
<dbReference type="SUPFAM" id="SSF48208">
    <property type="entry name" value="Six-hairpin glycosidases"/>
    <property type="match status" value="1"/>
</dbReference>
<dbReference type="InterPro" id="IPR049046">
    <property type="entry name" value="Beta-AFase-like_GH127_middle"/>
</dbReference>
<gene>
    <name evidence="3" type="ORF">IW261DRAFT_1612364</name>
</gene>
<dbReference type="PANTHER" id="PTHR31151">
    <property type="entry name" value="PROLINE-TRNA LIGASE (DUF1680)"/>
    <property type="match status" value="1"/>
</dbReference>
<proteinExistence type="predicted"/>
<dbReference type="Pfam" id="PF20736">
    <property type="entry name" value="Glyco_hydro127M"/>
    <property type="match status" value="1"/>
</dbReference>
<dbReference type="GO" id="GO:0005975">
    <property type="term" value="P:carbohydrate metabolic process"/>
    <property type="evidence" value="ECO:0007669"/>
    <property type="project" value="InterPro"/>
</dbReference>
<dbReference type="EMBL" id="JAUEPR010000057">
    <property type="protein sequence ID" value="KAK0470879.1"/>
    <property type="molecule type" value="Genomic_DNA"/>
</dbReference>
<sequence>MILATTARSDRPTAWANFSARVWNDFLSLCPLPIAMYVFKAFAALTFITRGSCSLVAKRFLTLSLGEIRPTGWLYDQLVVQTNGVAGHMHEFYDLVSKTDWIGGDSYYSYLEEAGSYWFNAMVPNGVLVNHTVIMDKTQEFLDYVLDHQDETGWLGPEVGTDKPRLLWGRYPFFFGAIQMVEYNPALTDRVVTAFHKFVVVANKMLREGLGVDDWAQTRWEDFVMVLQWLHDYHPQGQEDLLVDTMVRLKWSGVPWEKVFSEEYFPTVAVETLENPFGLELSWHGVNMAEGMKALPATYRFTHNASDLRAASEGWDLMFRYHGRPSGAYAADEMLAGLEAVRGTELCLVVELMFSGSYLYQVSGDPKYVDRVERVAYNALPATITANMWGRQYLAQSNQIAAKNMTPNPFPEDGPESNIFGLEPNYPCCTVNFPQGWPKYITNAFLTTEDGESLVHLFLGPFSTSTVLAKNNAVSVGVDTQYPFSDTLVTTITATKAFTYFVRIPKWVIGGTISINGGALEALIPNENGLQPVDISAGTTEIVLELPANITIESRPHGSIAVHRGPLNYAFDIQRSEKVLKTDPRQSLAVDLQYDAKEDWEYAIDPSTLKFHQRHVSTLPSPVWDYGLPPVTITVTACLVDWPVDGDMFAASPPENPDCVGPERVIVLSPFGATKLRISEFPVFKSNSLQPNGSDDIYLEQIPLRDTLLRQE</sequence>
<organism evidence="3 4">
    <name type="scientific">Armillaria novae-zelandiae</name>
    <dbReference type="NCBI Taxonomy" id="153914"/>
    <lineage>
        <taxon>Eukaryota</taxon>
        <taxon>Fungi</taxon>
        <taxon>Dikarya</taxon>
        <taxon>Basidiomycota</taxon>
        <taxon>Agaricomycotina</taxon>
        <taxon>Agaricomycetes</taxon>
        <taxon>Agaricomycetidae</taxon>
        <taxon>Agaricales</taxon>
        <taxon>Marasmiineae</taxon>
        <taxon>Physalacriaceae</taxon>
        <taxon>Armillaria</taxon>
    </lineage>
</organism>